<dbReference type="Proteomes" id="UP000024547">
    <property type="component" value="Unassembled WGS sequence"/>
</dbReference>
<reference evidence="1 2" key="1">
    <citation type="journal article" date="2014" name="Antonie Van Leeuwenhoek">
        <title>Hyphomonas beringensis sp. nov. and Hyphomonas chukchiensis sp. nov., isolated from surface seawater of the Bering Sea and Chukchi Sea.</title>
        <authorList>
            <person name="Li C."/>
            <person name="Lai Q."/>
            <person name="Li G."/>
            <person name="Dong C."/>
            <person name="Wang J."/>
            <person name="Liao Y."/>
            <person name="Shao Z."/>
        </authorList>
    </citation>
    <scope>NUCLEOTIDE SEQUENCE [LARGE SCALE GENOMIC DNA]</scope>
    <source>
        <strain evidence="1 2">22II1-22F38</strain>
    </source>
</reference>
<organism evidence="1 2">
    <name type="scientific">Hyphomonas atlantica</name>
    <dbReference type="NCBI Taxonomy" id="1280948"/>
    <lineage>
        <taxon>Bacteria</taxon>
        <taxon>Pseudomonadati</taxon>
        <taxon>Pseudomonadota</taxon>
        <taxon>Alphaproteobacteria</taxon>
        <taxon>Hyphomonadales</taxon>
        <taxon>Hyphomonadaceae</taxon>
        <taxon>Hyphomonas</taxon>
    </lineage>
</organism>
<accession>A0A059E0Z5</accession>
<keyword evidence="2" id="KW-1185">Reference proteome</keyword>
<name>A0A059E0Z5_9PROT</name>
<dbReference type="EMBL" id="AWFH01000023">
    <property type="protein sequence ID" value="KCZ60520.1"/>
    <property type="molecule type" value="Genomic_DNA"/>
</dbReference>
<gene>
    <name evidence="1" type="ORF">HY36_05950</name>
</gene>
<evidence type="ECO:0000313" key="2">
    <source>
        <dbReference type="Proteomes" id="UP000024547"/>
    </source>
</evidence>
<dbReference type="AlphaFoldDB" id="A0A059E0Z5"/>
<sequence length="64" mass="7095">MHIQISWVFLPRSTRFIIGSVSWPAIAQKVIGNALVDLEKSFGSAVDSLFSTSSKTPLFGWRNV</sequence>
<evidence type="ECO:0000313" key="1">
    <source>
        <dbReference type="EMBL" id="KCZ60520.1"/>
    </source>
</evidence>
<comment type="caution">
    <text evidence="1">The sequence shown here is derived from an EMBL/GenBank/DDBJ whole genome shotgun (WGS) entry which is preliminary data.</text>
</comment>
<proteinExistence type="predicted"/>
<dbReference type="STRING" id="1280948.HY36_05950"/>
<protein>
    <submittedName>
        <fullName evidence="1">Uncharacterized protein</fullName>
    </submittedName>
</protein>
<dbReference type="PATRIC" id="fig|1280948.3.peg.2241"/>